<evidence type="ECO:0000313" key="9">
    <source>
        <dbReference type="EMBL" id="GEO19653.1"/>
    </source>
</evidence>
<feature type="active site" evidence="6">
    <location>
        <position position="84"/>
    </location>
</feature>
<evidence type="ECO:0000256" key="8">
    <source>
        <dbReference type="RuleBase" id="RU000417"/>
    </source>
</evidence>
<protein>
    <recommendedName>
        <fullName evidence="8">Cytosine-specific methyltransferase</fullName>
        <ecNumber evidence="8">2.1.1.37</ecNumber>
    </recommendedName>
</protein>
<proteinExistence type="inferred from homology"/>
<keyword evidence="2 6" id="KW-0808">Transferase</keyword>
<dbReference type="Gene3D" id="3.40.50.150">
    <property type="entry name" value="Vaccinia Virus protein VP39"/>
    <property type="match status" value="1"/>
</dbReference>
<evidence type="ECO:0000256" key="3">
    <source>
        <dbReference type="ARBA" id="ARBA00022691"/>
    </source>
</evidence>
<dbReference type="SUPFAM" id="SSF53335">
    <property type="entry name" value="S-adenosyl-L-methionine-dependent methyltransferases"/>
    <property type="match status" value="1"/>
</dbReference>
<gene>
    <name evidence="9" type="primary">hpaII</name>
    <name evidence="9" type="ORF">CQA01_01870</name>
</gene>
<dbReference type="InterPro" id="IPR029063">
    <property type="entry name" value="SAM-dependent_MTases_sf"/>
</dbReference>
<evidence type="ECO:0000256" key="5">
    <source>
        <dbReference type="ARBA" id="ARBA00047422"/>
    </source>
</evidence>
<accession>A0A512C608</accession>
<name>A0A512C608_9BACT</name>
<keyword evidence="4" id="KW-0680">Restriction system</keyword>
<dbReference type="EMBL" id="BJYV01000001">
    <property type="protein sequence ID" value="GEO19653.1"/>
    <property type="molecule type" value="Genomic_DNA"/>
</dbReference>
<dbReference type="InterPro" id="IPR050750">
    <property type="entry name" value="C5-MTase"/>
</dbReference>
<reference evidence="9 10" key="1">
    <citation type="submission" date="2019-07" db="EMBL/GenBank/DDBJ databases">
        <title>Whole genome shotgun sequence of Cyclobacterium qasimii NBRC 106168.</title>
        <authorList>
            <person name="Hosoyama A."/>
            <person name="Uohara A."/>
            <person name="Ohji S."/>
            <person name="Ichikawa N."/>
        </authorList>
    </citation>
    <scope>NUCLEOTIDE SEQUENCE [LARGE SCALE GENOMIC DNA]</scope>
    <source>
        <strain evidence="9 10">NBRC 106168</strain>
    </source>
</reference>
<dbReference type="Proteomes" id="UP000321301">
    <property type="component" value="Unassembled WGS sequence"/>
</dbReference>
<dbReference type="RefSeq" id="WP_020889251.1">
    <property type="nucleotide sequence ID" value="NZ_BJYV01000001.1"/>
</dbReference>
<comment type="catalytic activity">
    <reaction evidence="5 8">
        <text>a 2'-deoxycytidine in DNA + S-adenosyl-L-methionine = a 5-methyl-2'-deoxycytidine in DNA + S-adenosyl-L-homocysteine + H(+)</text>
        <dbReference type="Rhea" id="RHEA:13681"/>
        <dbReference type="Rhea" id="RHEA-COMP:11369"/>
        <dbReference type="Rhea" id="RHEA-COMP:11370"/>
        <dbReference type="ChEBI" id="CHEBI:15378"/>
        <dbReference type="ChEBI" id="CHEBI:57856"/>
        <dbReference type="ChEBI" id="CHEBI:59789"/>
        <dbReference type="ChEBI" id="CHEBI:85452"/>
        <dbReference type="ChEBI" id="CHEBI:85454"/>
        <dbReference type="EC" id="2.1.1.37"/>
    </reaction>
</comment>
<dbReference type="PANTHER" id="PTHR46098">
    <property type="entry name" value="TRNA (CYTOSINE(38)-C(5))-METHYLTRANSFERASE"/>
    <property type="match status" value="1"/>
</dbReference>
<keyword evidence="1 6" id="KW-0489">Methyltransferase</keyword>
<dbReference type="InterPro" id="IPR018117">
    <property type="entry name" value="C5_DNA_meth_AS"/>
</dbReference>
<dbReference type="NCBIfam" id="TIGR00675">
    <property type="entry name" value="dcm"/>
    <property type="match status" value="1"/>
</dbReference>
<dbReference type="Gene3D" id="3.90.120.10">
    <property type="entry name" value="DNA Methylase, subunit A, domain 2"/>
    <property type="match status" value="1"/>
</dbReference>
<dbReference type="PRINTS" id="PR00105">
    <property type="entry name" value="C5METTRFRASE"/>
</dbReference>
<dbReference type="InterPro" id="IPR031303">
    <property type="entry name" value="C5_meth_CS"/>
</dbReference>
<sequence>MKYIEIFSGIGGFRKALELLNEDFNTGFHCNAFSEIDQFAINNYQANYNLNGEIHMGDINAFTSQEDSVETTPDFSLLIGGFPCQTFSLMGKQKGMEDERGKVLFSVDKILKAKKPEFIILENVRNLAVVNKGETLNYIKQFFRDHDYKHVTHVLLDTQNYGLPQRRARIFIVCSRIQSLPEITEKLITENFNQIGNHSLCTYDSVLDILEKNADAKYTIRPKTKRIILADGSKNFWSKSEIDLPIARTLTATMAKMHRASQDNYYSEEYIQRGISNQGVSKEEIMEKPIRRLTPEEALKLQGFTNEFCQNARQADLSDSQLYKQAGNALSVNTAYALLHYLFVKHKLSEITQ</sequence>
<dbReference type="GO" id="GO:0032259">
    <property type="term" value="P:methylation"/>
    <property type="evidence" value="ECO:0007669"/>
    <property type="project" value="UniProtKB-KW"/>
</dbReference>
<evidence type="ECO:0000256" key="6">
    <source>
        <dbReference type="PROSITE-ProRule" id="PRU01016"/>
    </source>
</evidence>
<dbReference type="PROSITE" id="PS51679">
    <property type="entry name" value="SAM_MT_C5"/>
    <property type="match status" value="1"/>
</dbReference>
<dbReference type="PROSITE" id="PS00095">
    <property type="entry name" value="C5_MTASE_2"/>
    <property type="match status" value="1"/>
</dbReference>
<evidence type="ECO:0000256" key="4">
    <source>
        <dbReference type="ARBA" id="ARBA00022747"/>
    </source>
</evidence>
<dbReference type="GO" id="GO:0003886">
    <property type="term" value="F:DNA (cytosine-5-)-methyltransferase activity"/>
    <property type="evidence" value="ECO:0007669"/>
    <property type="project" value="UniProtKB-EC"/>
</dbReference>
<evidence type="ECO:0000256" key="7">
    <source>
        <dbReference type="RuleBase" id="RU000416"/>
    </source>
</evidence>
<dbReference type="Pfam" id="PF00145">
    <property type="entry name" value="DNA_methylase"/>
    <property type="match status" value="1"/>
</dbReference>
<organism evidence="9 10">
    <name type="scientific">Cyclobacterium qasimii</name>
    <dbReference type="NCBI Taxonomy" id="1350429"/>
    <lineage>
        <taxon>Bacteria</taxon>
        <taxon>Pseudomonadati</taxon>
        <taxon>Bacteroidota</taxon>
        <taxon>Cytophagia</taxon>
        <taxon>Cytophagales</taxon>
        <taxon>Cyclobacteriaceae</taxon>
        <taxon>Cyclobacterium</taxon>
    </lineage>
</organism>
<keyword evidence="10" id="KW-1185">Reference proteome</keyword>
<dbReference type="PANTHER" id="PTHR46098:SF1">
    <property type="entry name" value="TRNA (CYTOSINE(38)-C(5))-METHYLTRANSFERASE"/>
    <property type="match status" value="1"/>
</dbReference>
<comment type="caution">
    <text evidence="9">The sequence shown here is derived from an EMBL/GenBank/DDBJ whole genome shotgun (WGS) entry which is preliminary data.</text>
</comment>
<evidence type="ECO:0000313" key="10">
    <source>
        <dbReference type="Proteomes" id="UP000321301"/>
    </source>
</evidence>
<keyword evidence="3 6" id="KW-0949">S-adenosyl-L-methionine</keyword>
<dbReference type="InterPro" id="IPR001525">
    <property type="entry name" value="C5_MeTfrase"/>
</dbReference>
<dbReference type="PROSITE" id="PS00094">
    <property type="entry name" value="C5_MTASE_1"/>
    <property type="match status" value="1"/>
</dbReference>
<comment type="similarity">
    <text evidence="6 7">Belongs to the class I-like SAM-binding methyltransferase superfamily. C5-methyltransferase family.</text>
</comment>
<dbReference type="EC" id="2.1.1.37" evidence="8"/>
<dbReference type="GO" id="GO:0009307">
    <property type="term" value="P:DNA restriction-modification system"/>
    <property type="evidence" value="ECO:0007669"/>
    <property type="project" value="UniProtKB-KW"/>
</dbReference>
<evidence type="ECO:0000256" key="1">
    <source>
        <dbReference type="ARBA" id="ARBA00022603"/>
    </source>
</evidence>
<evidence type="ECO:0000256" key="2">
    <source>
        <dbReference type="ARBA" id="ARBA00022679"/>
    </source>
</evidence>
<dbReference type="AlphaFoldDB" id="A0A512C608"/>